<dbReference type="AlphaFoldDB" id="A0A643BP32"/>
<proteinExistence type="predicted"/>
<gene>
    <name evidence="1" type="ORF">E2I00_013451</name>
</gene>
<evidence type="ECO:0000313" key="1">
    <source>
        <dbReference type="EMBL" id="KAB0389731.1"/>
    </source>
</evidence>
<dbReference type="EMBL" id="SGJD01006617">
    <property type="protein sequence ID" value="KAB0389731.1"/>
    <property type="molecule type" value="Genomic_DNA"/>
</dbReference>
<dbReference type="GO" id="GO:0030246">
    <property type="term" value="F:carbohydrate binding"/>
    <property type="evidence" value="ECO:0007669"/>
    <property type="project" value="InterPro"/>
</dbReference>
<dbReference type="GO" id="GO:0003824">
    <property type="term" value="F:catalytic activity"/>
    <property type="evidence" value="ECO:0007669"/>
    <property type="project" value="InterPro"/>
</dbReference>
<organism evidence="1 2">
    <name type="scientific">Balaenoptera physalus</name>
    <name type="common">Fin whale</name>
    <name type="synonym">Balaena physalus</name>
    <dbReference type="NCBI Taxonomy" id="9770"/>
    <lineage>
        <taxon>Eukaryota</taxon>
        <taxon>Metazoa</taxon>
        <taxon>Chordata</taxon>
        <taxon>Craniata</taxon>
        <taxon>Vertebrata</taxon>
        <taxon>Euteleostomi</taxon>
        <taxon>Mammalia</taxon>
        <taxon>Eutheria</taxon>
        <taxon>Laurasiatheria</taxon>
        <taxon>Artiodactyla</taxon>
        <taxon>Whippomorpha</taxon>
        <taxon>Cetacea</taxon>
        <taxon>Mysticeti</taxon>
        <taxon>Balaenopteridae</taxon>
        <taxon>Balaenoptera</taxon>
    </lineage>
</organism>
<name>A0A643BP32_BALPH</name>
<keyword evidence="2" id="KW-1185">Reference proteome</keyword>
<dbReference type="Gene3D" id="2.70.98.30">
    <property type="entry name" value="Golgi alpha-mannosidase II, domain 4"/>
    <property type="match status" value="1"/>
</dbReference>
<dbReference type="Proteomes" id="UP000437017">
    <property type="component" value="Unassembled WGS sequence"/>
</dbReference>
<dbReference type="GO" id="GO:0005975">
    <property type="term" value="P:carbohydrate metabolic process"/>
    <property type="evidence" value="ECO:0007669"/>
    <property type="project" value="InterPro"/>
</dbReference>
<comment type="caution">
    <text evidence="1">The sequence shown here is derived from an EMBL/GenBank/DDBJ whole genome shotgun (WGS) entry which is preliminary data.</text>
</comment>
<dbReference type="InterPro" id="IPR011013">
    <property type="entry name" value="Gal_mutarotase_sf_dom"/>
</dbReference>
<dbReference type="SUPFAM" id="SSF74650">
    <property type="entry name" value="Galactose mutarotase-like"/>
    <property type="match status" value="1"/>
</dbReference>
<reference evidence="1 2" key="1">
    <citation type="journal article" date="2019" name="PLoS ONE">
        <title>Genomic analyses reveal an absence of contemporary introgressive admixture between fin whales and blue whales, despite known hybrids.</title>
        <authorList>
            <person name="Westbury M.V."/>
            <person name="Petersen B."/>
            <person name="Lorenzen E.D."/>
        </authorList>
    </citation>
    <scope>NUCLEOTIDE SEQUENCE [LARGE SCALE GENOMIC DNA]</scope>
    <source>
        <strain evidence="1">FinWhale-01</strain>
    </source>
</reference>
<accession>A0A643BP32</accession>
<evidence type="ECO:0000313" key="2">
    <source>
        <dbReference type="Proteomes" id="UP000437017"/>
    </source>
</evidence>
<sequence>MVLLCSVSSVCEAKILAGLKHLLRAGDGGRSDGNRDGGTDLPLALAGAVLKMQFTEAQVAAKPDFSGFAQSTPLTIPTPLVPNQSIDGSLLLNTLGPFMKTVPLNNLQSNGTVHEIQEFMEYHVNGDMDQAPNSDNYMFMPEATAEPAWKADLGDFLGMEILEGQLMTEIRLYFYS</sequence>
<protein>
    <submittedName>
        <fullName evidence="1">Uncharacterized protein</fullName>
    </submittedName>
</protein>
<dbReference type="OrthoDB" id="2016903at2759"/>